<dbReference type="EMBL" id="JBIAZU010000006">
    <property type="protein sequence ID" value="MFF5294463.1"/>
    <property type="molecule type" value="Genomic_DNA"/>
</dbReference>
<keyword evidence="2" id="KW-1185">Reference proteome</keyword>
<organism evidence="1 2">
    <name type="scientific">Paractinoplanes globisporus</name>
    <dbReference type="NCBI Taxonomy" id="113565"/>
    <lineage>
        <taxon>Bacteria</taxon>
        <taxon>Bacillati</taxon>
        <taxon>Actinomycetota</taxon>
        <taxon>Actinomycetes</taxon>
        <taxon>Micromonosporales</taxon>
        <taxon>Micromonosporaceae</taxon>
        <taxon>Paractinoplanes</taxon>
    </lineage>
</organism>
<evidence type="ECO:0000313" key="2">
    <source>
        <dbReference type="Proteomes" id="UP001602245"/>
    </source>
</evidence>
<proteinExistence type="predicted"/>
<comment type="caution">
    <text evidence="1">The sequence shown here is derived from an EMBL/GenBank/DDBJ whole genome shotgun (WGS) entry which is preliminary data.</text>
</comment>
<reference evidence="1 2" key="1">
    <citation type="submission" date="2024-10" db="EMBL/GenBank/DDBJ databases">
        <title>The Natural Products Discovery Center: Release of the First 8490 Sequenced Strains for Exploring Actinobacteria Biosynthetic Diversity.</title>
        <authorList>
            <person name="Kalkreuter E."/>
            <person name="Kautsar S.A."/>
            <person name="Yang D."/>
            <person name="Bader C.D."/>
            <person name="Teijaro C.N."/>
            <person name="Fluegel L."/>
            <person name="Davis C.M."/>
            <person name="Simpson J.R."/>
            <person name="Lauterbach L."/>
            <person name="Steele A.D."/>
            <person name="Gui C."/>
            <person name="Meng S."/>
            <person name="Li G."/>
            <person name="Viehrig K."/>
            <person name="Ye F."/>
            <person name="Su P."/>
            <person name="Kiefer A.F."/>
            <person name="Nichols A."/>
            <person name="Cepeda A.J."/>
            <person name="Yan W."/>
            <person name="Fan B."/>
            <person name="Jiang Y."/>
            <person name="Adhikari A."/>
            <person name="Zheng C.-J."/>
            <person name="Schuster L."/>
            <person name="Cowan T.M."/>
            <person name="Smanski M.J."/>
            <person name="Chevrette M.G."/>
            <person name="De Carvalho L.P.S."/>
            <person name="Shen B."/>
        </authorList>
    </citation>
    <scope>NUCLEOTIDE SEQUENCE [LARGE SCALE GENOMIC DNA]</scope>
    <source>
        <strain evidence="1 2">NPDC000087</strain>
    </source>
</reference>
<evidence type="ECO:0000313" key="1">
    <source>
        <dbReference type="EMBL" id="MFF5294463.1"/>
    </source>
</evidence>
<name>A0ABW6WME1_9ACTN</name>
<dbReference type="RefSeq" id="WP_157296538.1">
    <property type="nucleotide sequence ID" value="NZ_JBIAZU010000006.1"/>
</dbReference>
<accession>A0ABW6WME1</accession>
<protein>
    <submittedName>
        <fullName evidence="1">Uncharacterized protein</fullName>
    </submittedName>
</protein>
<gene>
    <name evidence="1" type="ORF">ACFY35_33920</name>
</gene>
<sequence>MASYGRSGYRPVAGGEHAARKIRQCGSIAEWFCGAVLSANRFTIMVLMQDSSRTQANLGFLIGPRRGVVGDVHGFGLSWKPTANLAGRPVRLSAARSSTPVLTSTDQFPMRGHCPAGNVEGI</sequence>
<dbReference type="Proteomes" id="UP001602245">
    <property type="component" value="Unassembled WGS sequence"/>
</dbReference>